<dbReference type="Proteomes" id="UP000247773">
    <property type="component" value="Genome"/>
</dbReference>
<proteinExistence type="predicted"/>
<accession>A0A2U7N2N0</accession>
<organism evidence="1 2">
    <name type="scientific">Pseudomonas phage PspYZU05</name>
    <dbReference type="NCBI Taxonomy" id="1983556"/>
    <lineage>
        <taxon>Viruses</taxon>
        <taxon>Duplodnaviria</taxon>
        <taxon>Heunggongvirae</taxon>
        <taxon>Uroviricota</taxon>
        <taxon>Caudoviricetes</taxon>
        <taxon>Pantevenvirales</taxon>
        <taxon>Straboviridae</taxon>
        <taxon>Jiangsuvirus</taxon>
        <taxon>Jiangsuvirus pspyzu05</taxon>
    </lineage>
</organism>
<keyword evidence="2" id="KW-1185">Reference proteome</keyword>
<evidence type="ECO:0000313" key="2">
    <source>
        <dbReference type="Proteomes" id="UP000247773"/>
    </source>
</evidence>
<sequence length="252" mass="28966">MSKLQTVVKNLEIKMLNQMHELMDNRLFSFEDAIKRVFWPLSIEKSIQTLAASNPQKYTVEKAKDIMLQTFSNRVYHGVDVIHGSNTIPVHKYFEPLIPANSWKKLPTFSEINIHYDYLSGIADVQLIFTKPNSIPIVEEFLTLLDQVSFFKSKRIENGIKLTIQKPIAIQSLRKLPSKKVKKNDPGIVIEHALQGLRKDSYISDMKILNSERNKLIDAEIAKLQQKRLVLAAQDQQLIDTINTLNRSKVVI</sequence>
<dbReference type="EMBL" id="KY971610">
    <property type="protein sequence ID" value="ASD52170.1"/>
    <property type="molecule type" value="Genomic_DNA"/>
</dbReference>
<gene>
    <name evidence="1" type="ORF">PspYZU05_218</name>
</gene>
<name>A0A2U7N2N0_9CAUD</name>
<evidence type="ECO:0000313" key="1">
    <source>
        <dbReference type="EMBL" id="ASD52170.1"/>
    </source>
</evidence>
<protein>
    <submittedName>
        <fullName evidence="1">Uncharacterized protein</fullName>
    </submittedName>
</protein>
<reference evidence="1 2" key="1">
    <citation type="submission" date="2017-04" db="EMBL/GenBank/DDBJ databases">
        <title>Isolation of lytic bacteriophages infecting Pseudomonas strains for biocontrol of fish and shrimp spoilage during chilled storage.</title>
        <authorList>
            <person name="Yang Z."/>
            <person name="Tao X."/>
            <person name="Gao L."/>
            <person name="Rao S."/>
        </authorList>
    </citation>
    <scope>NUCLEOTIDE SEQUENCE [LARGE SCALE GENOMIC DNA]</scope>
</reference>